<dbReference type="Proteomes" id="UP000561369">
    <property type="component" value="Unassembled WGS sequence"/>
</dbReference>
<dbReference type="PANTHER" id="PTHR43591:SF24">
    <property type="entry name" value="2-METHOXY-6-POLYPRENYL-1,4-BENZOQUINOL METHYLASE, MITOCHONDRIAL"/>
    <property type="match status" value="1"/>
</dbReference>
<sequence length="258" mass="28667">MSIDFHSSNNRYTYATRDADSGWATAINSMLAPSGKRVADVGCGGGIYSIAWSKLGASQVTGVDFSAEMVAAAREKSAGQPGVSFQVGAAENTHLANESMDIVFERALIHHLKDYDACFSEAFRVLAPGGKLLIQDRTPDDAHGAGSPVHIRGYFFECFPRLLEIEASRRPTDDRVVSALLKVGFENPQAIQLWEIRKNYDNFEDLESDLRNRTGRSILHELDDEELTQLISFIGARVDTDKPIKEMDRWTLWLAEKP</sequence>
<reference evidence="2 3" key="1">
    <citation type="submission" date="2020-04" db="EMBL/GenBank/DDBJ databases">
        <title>Molecular characterization of pseudomonads from Agaricus bisporus reveal novel blotch 2 pathogens in Western Europe.</title>
        <authorList>
            <person name="Taparia T."/>
            <person name="Krijger M."/>
            <person name="Haynes E."/>
            <person name="Elpinstone J.G."/>
            <person name="Noble R."/>
            <person name="Van Der Wolf J."/>
        </authorList>
    </citation>
    <scope>NUCLEOTIDE SEQUENCE [LARGE SCALE GENOMIC DNA]</scope>
    <source>
        <strain evidence="2 3">IPO3765</strain>
    </source>
</reference>
<feature type="domain" description="Methyltransferase type 11" evidence="1">
    <location>
        <begin position="40"/>
        <end position="134"/>
    </location>
</feature>
<accession>A0A7Y8KS39</accession>
<dbReference type="InterPro" id="IPR013216">
    <property type="entry name" value="Methyltransf_11"/>
</dbReference>
<dbReference type="AlphaFoldDB" id="A0A7Y8KS39"/>
<dbReference type="Gene3D" id="3.40.50.150">
    <property type="entry name" value="Vaccinia Virus protein VP39"/>
    <property type="match status" value="1"/>
</dbReference>
<protein>
    <submittedName>
        <fullName evidence="2">Class I SAM-dependent methyltransferase</fullName>
    </submittedName>
</protein>
<evidence type="ECO:0000259" key="1">
    <source>
        <dbReference type="Pfam" id="PF08241"/>
    </source>
</evidence>
<evidence type="ECO:0000313" key="3">
    <source>
        <dbReference type="Proteomes" id="UP000561369"/>
    </source>
</evidence>
<dbReference type="InterPro" id="IPR029063">
    <property type="entry name" value="SAM-dependent_MTases_sf"/>
</dbReference>
<name>A0A7Y8KS39_9PSED</name>
<organism evidence="2 3">
    <name type="scientific">Pseudomonas salomonii</name>
    <dbReference type="NCBI Taxonomy" id="191391"/>
    <lineage>
        <taxon>Bacteria</taxon>
        <taxon>Pseudomonadati</taxon>
        <taxon>Pseudomonadota</taxon>
        <taxon>Gammaproteobacteria</taxon>
        <taxon>Pseudomonadales</taxon>
        <taxon>Pseudomonadaceae</taxon>
        <taxon>Pseudomonas</taxon>
    </lineage>
</organism>
<keyword evidence="2" id="KW-0808">Transferase</keyword>
<dbReference type="Pfam" id="PF08241">
    <property type="entry name" value="Methyltransf_11"/>
    <property type="match status" value="1"/>
</dbReference>
<dbReference type="RefSeq" id="WP_137220439.1">
    <property type="nucleotide sequence ID" value="NZ_JACAQV010000031.1"/>
</dbReference>
<dbReference type="PANTHER" id="PTHR43591">
    <property type="entry name" value="METHYLTRANSFERASE"/>
    <property type="match status" value="1"/>
</dbReference>
<gene>
    <name evidence="2" type="ORF">HX810_27530</name>
</gene>
<dbReference type="CDD" id="cd02440">
    <property type="entry name" value="AdoMet_MTases"/>
    <property type="match status" value="1"/>
</dbReference>
<evidence type="ECO:0000313" key="2">
    <source>
        <dbReference type="EMBL" id="NWF11437.1"/>
    </source>
</evidence>
<keyword evidence="2" id="KW-0489">Methyltransferase</keyword>
<dbReference type="GO" id="GO:0008757">
    <property type="term" value="F:S-adenosylmethionine-dependent methyltransferase activity"/>
    <property type="evidence" value="ECO:0007669"/>
    <property type="project" value="InterPro"/>
</dbReference>
<comment type="caution">
    <text evidence="2">The sequence shown here is derived from an EMBL/GenBank/DDBJ whole genome shotgun (WGS) entry which is preliminary data.</text>
</comment>
<dbReference type="EMBL" id="JACAQV010000031">
    <property type="protein sequence ID" value="NWF11437.1"/>
    <property type="molecule type" value="Genomic_DNA"/>
</dbReference>
<proteinExistence type="predicted"/>
<dbReference type="GO" id="GO:0032259">
    <property type="term" value="P:methylation"/>
    <property type="evidence" value="ECO:0007669"/>
    <property type="project" value="UniProtKB-KW"/>
</dbReference>
<dbReference type="SUPFAM" id="SSF53335">
    <property type="entry name" value="S-adenosyl-L-methionine-dependent methyltransferases"/>
    <property type="match status" value="1"/>
</dbReference>